<feature type="chain" id="PRO_5040917883" description="VCBS repeat protein" evidence="2">
    <location>
        <begin position="23"/>
        <end position="209"/>
    </location>
</feature>
<comment type="caution">
    <text evidence="3">The sequence shown here is derived from an EMBL/GenBank/DDBJ whole genome shotgun (WGS) entry which is preliminary data.</text>
</comment>
<proteinExistence type="predicted"/>
<dbReference type="RefSeq" id="WP_259621197.1">
    <property type="nucleotide sequence ID" value="NZ_JANYMP010000001.1"/>
</dbReference>
<feature type="signal peptide" evidence="2">
    <location>
        <begin position="1"/>
        <end position="22"/>
    </location>
</feature>
<sequence>MRFAVLSLVLTSVFTFAAPANAANEATAADEVTARADLNGDGVLDTVVAQAIEGNPDEQLLVATINGVRLDARVPLYSRIGVPPLQVVDLNDDGTDEVMVTEALGANTVTVSTWGLYGGLRPVTWPNGEVMKVWEGGGISSLSAYGCEQAGGGRRLVQVSTSVDWNTLIYSGDRITYSLAGSVATETSRVPVSGKRDDPALQTDPAACA</sequence>
<gene>
    <name evidence="3" type="ORF">NZH93_02395</name>
</gene>
<accession>A0A9X2VIJ6</accession>
<evidence type="ECO:0000256" key="1">
    <source>
        <dbReference type="SAM" id="MobiDB-lite"/>
    </source>
</evidence>
<dbReference type="AlphaFoldDB" id="A0A9X2VIJ6"/>
<organism evidence="3 4">
    <name type="scientific">Umezawaea endophytica</name>
    <dbReference type="NCBI Taxonomy" id="1654476"/>
    <lineage>
        <taxon>Bacteria</taxon>
        <taxon>Bacillati</taxon>
        <taxon>Actinomycetota</taxon>
        <taxon>Actinomycetes</taxon>
        <taxon>Pseudonocardiales</taxon>
        <taxon>Pseudonocardiaceae</taxon>
        <taxon>Umezawaea</taxon>
    </lineage>
</organism>
<dbReference type="EMBL" id="JANYMP010000001">
    <property type="protein sequence ID" value="MCS7475688.1"/>
    <property type="molecule type" value="Genomic_DNA"/>
</dbReference>
<evidence type="ECO:0000313" key="3">
    <source>
        <dbReference type="EMBL" id="MCS7475688.1"/>
    </source>
</evidence>
<dbReference type="SUPFAM" id="SSF69318">
    <property type="entry name" value="Integrin alpha N-terminal domain"/>
    <property type="match status" value="1"/>
</dbReference>
<evidence type="ECO:0008006" key="5">
    <source>
        <dbReference type="Google" id="ProtNLM"/>
    </source>
</evidence>
<name>A0A9X2VIJ6_9PSEU</name>
<feature type="region of interest" description="Disordered" evidence="1">
    <location>
        <begin position="189"/>
        <end position="209"/>
    </location>
</feature>
<reference evidence="3" key="1">
    <citation type="submission" date="2022-08" db="EMBL/GenBank/DDBJ databases">
        <authorList>
            <person name="Tistechok S."/>
            <person name="Samborskyy M."/>
            <person name="Roman I."/>
        </authorList>
    </citation>
    <scope>NUCLEOTIDE SEQUENCE</scope>
    <source>
        <strain evidence="3">DSM 103496</strain>
    </source>
</reference>
<evidence type="ECO:0000313" key="4">
    <source>
        <dbReference type="Proteomes" id="UP001141259"/>
    </source>
</evidence>
<dbReference type="InterPro" id="IPR028994">
    <property type="entry name" value="Integrin_alpha_N"/>
</dbReference>
<protein>
    <recommendedName>
        <fullName evidence="5">VCBS repeat protein</fullName>
    </recommendedName>
</protein>
<evidence type="ECO:0000256" key="2">
    <source>
        <dbReference type="SAM" id="SignalP"/>
    </source>
</evidence>
<keyword evidence="4" id="KW-1185">Reference proteome</keyword>
<keyword evidence="2" id="KW-0732">Signal</keyword>
<dbReference type="Proteomes" id="UP001141259">
    <property type="component" value="Unassembled WGS sequence"/>
</dbReference>